<organism evidence="2 3">
    <name type="scientific">Phaseolus angularis</name>
    <name type="common">Azuki bean</name>
    <name type="synonym">Vigna angularis</name>
    <dbReference type="NCBI Taxonomy" id="3914"/>
    <lineage>
        <taxon>Eukaryota</taxon>
        <taxon>Viridiplantae</taxon>
        <taxon>Streptophyta</taxon>
        <taxon>Embryophyta</taxon>
        <taxon>Tracheophyta</taxon>
        <taxon>Spermatophyta</taxon>
        <taxon>Magnoliopsida</taxon>
        <taxon>eudicotyledons</taxon>
        <taxon>Gunneridae</taxon>
        <taxon>Pentapetalae</taxon>
        <taxon>rosids</taxon>
        <taxon>fabids</taxon>
        <taxon>Fabales</taxon>
        <taxon>Fabaceae</taxon>
        <taxon>Papilionoideae</taxon>
        <taxon>50 kb inversion clade</taxon>
        <taxon>NPAAA clade</taxon>
        <taxon>indigoferoid/millettioid clade</taxon>
        <taxon>Phaseoleae</taxon>
        <taxon>Vigna</taxon>
    </lineage>
</organism>
<proteinExistence type="predicted"/>
<feature type="region of interest" description="Disordered" evidence="1">
    <location>
        <begin position="1"/>
        <end position="43"/>
    </location>
</feature>
<protein>
    <submittedName>
        <fullName evidence="2">Uncharacterized protein</fullName>
    </submittedName>
</protein>
<evidence type="ECO:0000256" key="1">
    <source>
        <dbReference type="SAM" id="MobiDB-lite"/>
    </source>
</evidence>
<dbReference type="EMBL" id="KQ258294">
    <property type="protein sequence ID" value="KOM25873.1"/>
    <property type="molecule type" value="Genomic_DNA"/>
</dbReference>
<accession>A0A0L9T5M0</accession>
<sequence>MANQFPYRQGNFNQGWKPHPSIGQGQAGQAGQNEQFNKQQQQPTLWQQFSAFNERFVKMEETLNQFIKKTESSQKSTDAAIKNLKIQIPGRGHAIRYDPDSINNFLDTVWAGFKMNLVKEVKKERDGIRKDIKKCNRRSRNCRSAAVYR</sequence>
<reference evidence="3" key="1">
    <citation type="journal article" date="2015" name="Proc. Natl. Acad. Sci. U.S.A.">
        <title>Genome sequencing of adzuki bean (Vigna angularis) provides insight into high starch and low fat accumulation and domestication.</title>
        <authorList>
            <person name="Yang K."/>
            <person name="Tian Z."/>
            <person name="Chen C."/>
            <person name="Luo L."/>
            <person name="Zhao B."/>
            <person name="Wang Z."/>
            <person name="Yu L."/>
            <person name="Li Y."/>
            <person name="Sun Y."/>
            <person name="Li W."/>
            <person name="Chen Y."/>
            <person name="Li Y."/>
            <person name="Zhang Y."/>
            <person name="Ai D."/>
            <person name="Zhao J."/>
            <person name="Shang C."/>
            <person name="Ma Y."/>
            <person name="Wu B."/>
            <person name="Wang M."/>
            <person name="Gao L."/>
            <person name="Sun D."/>
            <person name="Zhang P."/>
            <person name="Guo F."/>
            <person name="Wang W."/>
            <person name="Li Y."/>
            <person name="Wang J."/>
            <person name="Varshney R.K."/>
            <person name="Wang J."/>
            <person name="Ling H.Q."/>
            <person name="Wan P."/>
        </authorList>
    </citation>
    <scope>NUCLEOTIDE SEQUENCE</scope>
    <source>
        <strain evidence="3">cv. Jingnong 6</strain>
    </source>
</reference>
<dbReference type="Gramene" id="KOM25873">
    <property type="protein sequence ID" value="KOM25873"/>
    <property type="gene ID" value="LR48_Vigan205s001000"/>
</dbReference>
<evidence type="ECO:0000313" key="3">
    <source>
        <dbReference type="Proteomes" id="UP000053144"/>
    </source>
</evidence>
<name>A0A0L9T5M0_PHAAN</name>
<gene>
    <name evidence="2" type="ORF">LR48_Vigan205s001000</name>
</gene>
<dbReference type="Proteomes" id="UP000053144">
    <property type="component" value="Unassembled WGS sequence"/>
</dbReference>
<feature type="compositionally biased region" description="Low complexity" evidence="1">
    <location>
        <begin position="23"/>
        <end position="42"/>
    </location>
</feature>
<dbReference type="AlphaFoldDB" id="A0A0L9T5M0"/>
<evidence type="ECO:0000313" key="2">
    <source>
        <dbReference type="EMBL" id="KOM25873.1"/>
    </source>
</evidence>